<name>A0ABT5R3K9_9GAMM</name>
<organism evidence="3 4">
    <name type="scientific">Enterovibrio gelatinilyticus</name>
    <dbReference type="NCBI Taxonomy" id="2899819"/>
    <lineage>
        <taxon>Bacteria</taxon>
        <taxon>Pseudomonadati</taxon>
        <taxon>Pseudomonadota</taxon>
        <taxon>Gammaproteobacteria</taxon>
        <taxon>Vibrionales</taxon>
        <taxon>Vibrionaceae</taxon>
        <taxon>Enterovibrio</taxon>
    </lineage>
</organism>
<evidence type="ECO:0000256" key="1">
    <source>
        <dbReference type="ARBA" id="ARBA00023125"/>
    </source>
</evidence>
<keyword evidence="4" id="KW-1185">Reference proteome</keyword>
<dbReference type="RefSeq" id="WP_274165672.1">
    <property type="nucleotide sequence ID" value="NZ_JAJUBC010000021.1"/>
</dbReference>
<feature type="domain" description="HTH cro/C1-type" evidence="2">
    <location>
        <begin position="153"/>
        <end position="180"/>
    </location>
</feature>
<dbReference type="PROSITE" id="PS50943">
    <property type="entry name" value="HTH_CROC1"/>
    <property type="match status" value="1"/>
</dbReference>
<comment type="caution">
    <text evidence="3">The sequence shown here is derived from an EMBL/GenBank/DDBJ whole genome shotgun (WGS) entry which is preliminary data.</text>
</comment>
<keyword evidence="1" id="KW-0238">DNA-binding</keyword>
<gene>
    <name evidence="3" type="ORF">LRP50_17105</name>
</gene>
<dbReference type="PANTHER" id="PTHR46558:SF11">
    <property type="entry name" value="HTH-TYPE TRANSCRIPTIONAL REGULATOR XRE"/>
    <property type="match status" value="1"/>
</dbReference>
<dbReference type="InterPro" id="IPR010982">
    <property type="entry name" value="Lambda_DNA-bd_dom_sf"/>
</dbReference>
<dbReference type="Pfam" id="PF01381">
    <property type="entry name" value="HTH_3"/>
    <property type="match status" value="1"/>
</dbReference>
<dbReference type="Proteomes" id="UP001149400">
    <property type="component" value="Unassembled WGS sequence"/>
</dbReference>
<dbReference type="Gene3D" id="1.10.260.40">
    <property type="entry name" value="lambda repressor-like DNA-binding domains"/>
    <property type="match status" value="2"/>
</dbReference>
<dbReference type="InterPro" id="IPR001387">
    <property type="entry name" value="Cro/C1-type_HTH"/>
</dbReference>
<sequence length="272" mass="30666">MDFDNEGVAQQIGKNLVRYRRTTGAKQQSMADAFGVSIAQYRKYEKGVDVAKMHSVARWSIVTGSPNNLLLCGTEYSPYLNISSSCWEMAPFYCTVSHASDATFNSLCLLSQEITKSTITPIVSSGLVPDLSDVLLDIELNYYVKVAKNMMLIRDHLGLSQERLAEFLGISDKTYRQYEKPCNHPRIPFTFFARSHAALQLDNRWSETGTSDFSIFNRRRNNRLSMLSPIIRGANEAQKASLSQMFNAVSQELIEIQLEKELANYQSMGTSL</sequence>
<dbReference type="SUPFAM" id="SSF47413">
    <property type="entry name" value="lambda repressor-like DNA-binding domains"/>
    <property type="match status" value="2"/>
</dbReference>
<dbReference type="PANTHER" id="PTHR46558">
    <property type="entry name" value="TRACRIPTIONAL REGULATORY PROTEIN-RELATED-RELATED"/>
    <property type="match status" value="1"/>
</dbReference>
<dbReference type="CDD" id="cd00093">
    <property type="entry name" value="HTH_XRE"/>
    <property type="match status" value="2"/>
</dbReference>
<evidence type="ECO:0000313" key="3">
    <source>
        <dbReference type="EMBL" id="MDD1794852.1"/>
    </source>
</evidence>
<evidence type="ECO:0000313" key="4">
    <source>
        <dbReference type="Proteomes" id="UP001149400"/>
    </source>
</evidence>
<dbReference type="EMBL" id="JAJUBC010000021">
    <property type="protein sequence ID" value="MDD1794852.1"/>
    <property type="molecule type" value="Genomic_DNA"/>
</dbReference>
<dbReference type="SMART" id="SM00530">
    <property type="entry name" value="HTH_XRE"/>
    <property type="match status" value="2"/>
</dbReference>
<proteinExistence type="predicted"/>
<reference evidence="3" key="1">
    <citation type="submission" date="2021-12" db="EMBL/GenBank/DDBJ databases">
        <title>Enterovibrio ZSDZ35 sp. nov. and Enterovibrio ZSDZ42 sp. nov., isolated from coastal seawater in Qingdao.</title>
        <authorList>
            <person name="Zhang P."/>
        </authorList>
    </citation>
    <scope>NUCLEOTIDE SEQUENCE</scope>
    <source>
        <strain evidence="3">ZSDZ42</strain>
    </source>
</reference>
<protein>
    <submittedName>
        <fullName evidence="3">XRE family transcriptional regulator</fullName>
    </submittedName>
</protein>
<accession>A0ABT5R3K9</accession>
<evidence type="ECO:0000259" key="2">
    <source>
        <dbReference type="PROSITE" id="PS50943"/>
    </source>
</evidence>